<keyword evidence="1" id="KW-0812">Transmembrane</keyword>
<dbReference type="InterPro" id="IPR021295">
    <property type="entry name" value="DUF2867"/>
</dbReference>
<organism evidence="2 3">
    <name type="scientific">Pyxidicoccus parkwayensis</name>
    <dbReference type="NCBI Taxonomy" id="2813578"/>
    <lineage>
        <taxon>Bacteria</taxon>
        <taxon>Pseudomonadati</taxon>
        <taxon>Myxococcota</taxon>
        <taxon>Myxococcia</taxon>
        <taxon>Myxococcales</taxon>
        <taxon>Cystobacterineae</taxon>
        <taxon>Myxococcaceae</taxon>
        <taxon>Pyxidicoccus</taxon>
    </lineage>
</organism>
<sequence>MRVTNGSLLMLIATLHEAIGLVVFRGPLLEMARAGVLDSVGRDSSARAVAFWFLAMGACLLLAGALCHWLERELHRPPPPGFGWGLLGLALFCILPMPITGAWAVIPLGLRVLFQSRTPAALPEVLRSFARGADHVDVKTVESQATLREFLAGLMSYQPAWVTALFGVRAVFVRLLGMRQHGMPRPQRHLRPEDIPMTPGSAASFFTVRHAEEEHVWVVAATDRHLEATLAVVMEPIGGPRHRFHVVTLVHYRNWAGPVYFNVIRPFHHLVVGGMARNAASPG</sequence>
<feature type="transmembrane region" description="Helical" evidence="1">
    <location>
        <begin position="82"/>
        <end position="106"/>
    </location>
</feature>
<keyword evidence="1" id="KW-0472">Membrane</keyword>
<dbReference type="Proteomes" id="UP000662747">
    <property type="component" value="Chromosome"/>
</dbReference>
<keyword evidence="3" id="KW-1185">Reference proteome</keyword>
<dbReference type="EMBL" id="CP071090">
    <property type="protein sequence ID" value="QSQ20064.1"/>
    <property type="molecule type" value="Genomic_DNA"/>
</dbReference>
<evidence type="ECO:0000313" key="2">
    <source>
        <dbReference type="EMBL" id="QSQ20064.1"/>
    </source>
</evidence>
<evidence type="ECO:0000256" key="1">
    <source>
        <dbReference type="SAM" id="Phobius"/>
    </source>
</evidence>
<dbReference type="Pfam" id="PF11066">
    <property type="entry name" value="DUF2867"/>
    <property type="match status" value="1"/>
</dbReference>
<evidence type="ECO:0000313" key="3">
    <source>
        <dbReference type="Proteomes" id="UP000662747"/>
    </source>
</evidence>
<dbReference type="InterPro" id="IPR045590">
    <property type="entry name" value="DUF6463"/>
</dbReference>
<dbReference type="Pfam" id="PF20064">
    <property type="entry name" value="DUF6463"/>
    <property type="match status" value="1"/>
</dbReference>
<proteinExistence type="predicted"/>
<feature type="transmembrane region" description="Helical" evidence="1">
    <location>
        <begin position="7"/>
        <end position="29"/>
    </location>
</feature>
<dbReference type="RefSeq" id="WP_206721645.1">
    <property type="nucleotide sequence ID" value="NZ_CP071090.1"/>
</dbReference>
<gene>
    <name evidence="2" type="ORF">JY651_32960</name>
</gene>
<feature type="transmembrane region" description="Helical" evidence="1">
    <location>
        <begin position="49"/>
        <end position="70"/>
    </location>
</feature>
<accession>A0ABX7NNX0</accession>
<feature type="transmembrane region" description="Helical" evidence="1">
    <location>
        <begin position="160"/>
        <end position="177"/>
    </location>
</feature>
<keyword evidence="1" id="KW-1133">Transmembrane helix</keyword>
<name>A0ABX7NNX0_9BACT</name>
<reference evidence="2 3" key="1">
    <citation type="submission" date="2021-02" db="EMBL/GenBank/DDBJ databases">
        <title>De Novo genome assembly of isolated myxobacteria.</title>
        <authorList>
            <person name="Stevens D.C."/>
        </authorList>
    </citation>
    <scope>NUCLEOTIDE SEQUENCE [LARGE SCALE GENOMIC DNA]</scope>
    <source>
        <strain evidence="3">SCPEA02</strain>
    </source>
</reference>
<protein>
    <submittedName>
        <fullName evidence="2">DUF2867 domain-containing protein</fullName>
    </submittedName>
</protein>